<dbReference type="InterPro" id="IPR052355">
    <property type="entry name" value="CENP-V-like"/>
</dbReference>
<gene>
    <name evidence="5" type="primary">gfaB_1</name>
    <name evidence="5" type="ORF">HCU01_19080</name>
</gene>
<dbReference type="SUPFAM" id="SSF51316">
    <property type="entry name" value="Mss4-like"/>
    <property type="match status" value="1"/>
</dbReference>
<feature type="domain" description="CENP-V/GFA" evidence="4">
    <location>
        <begin position="19"/>
        <end position="135"/>
    </location>
</feature>
<dbReference type="EMBL" id="BJXU01000070">
    <property type="protein sequence ID" value="GEN23959.1"/>
    <property type="molecule type" value="Genomic_DNA"/>
</dbReference>
<dbReference type="PANTHER" id="PTHR28620">
    <property type="entry name" value="CENTROMERE PROTEIN V"/>
    <property type="match status" value="1"/>
</dbReference>
<sequence length="136" mass="15093">MRGASVLKHIGGVEIQPRHRACCHCGLVELELDLPDGLMDLKRCNCSICRRKGAVMGYVPLDGLRILKGTEHLKAYQFNSQVAEHYFCSNCGIYTHHKTRSTPHQYGFNVGCLDGINPFAIENVPTSDGTNHPADR</sequence>
<dbReference type="PANTHER" id="PTHR28620:SF1">
    <property type="entry name" value="CENP-V_GFA DOMAIN-CONTAINING PROTEIN"/>
    <property type="match status" value="1"/>
</dbReference>
<comment type="similarity">
    <text evidence="1">Belongs to the Gfa family.</text>
</comment>
<dbReference type="Proteomes" id="UP000321726">
    <property type="component" value="Unassembled WGS sequence"/>
</dbReference>
<name>A0ABQ0WJA9_9GAMM</name>
<evidence type="ECO:0000256" key="2">
    <source>
        <dbReference type="ARBA" id="ARBA00022723"/>
    </source>
</evidence>
<reference evidence="5 6" key="1">
    <citation type="submission" date="2019-07" db="EMBL/GenBank/DDBJ databases">
        <title>Whole genome shotgun sequence of Halomonas cupida NBRC 102219.</title>
        <authorList>
            <person name="Hosoyama A."/>
            <person name="Uohara A."/>
            <person name="Ohji S."/>
            <person name="Ichikawa N."/>
        </authorList>
    </citation>
    <scope>NUCLEOTIDE SEQUENCE [LARGE SCALE GENOMIC DNA]</scope>
    <source>
        <strain evidence="5 6">NBRC 102219</strain>
    </source>
</reference>
<proteinExistence type="inferred from homology"/>
<dbReference type="PROSITE" id="PS51891">
    <property type="entry name" value="CENP_V_GFA"/>
    <property type="match status" value="1"/>
</dbReference>
<keyword evidence="2" id="KW-0479">Metal-binding</keyword>
<protein>
    <submittedName>
        <fullName evidence="5">Glutathione-dependent formaldehyde-activating enzyme GfaB</fullName>
    </submittedName>
</protein>
<dbReference type="Gene3D" id="2.170.150.70">
    <property type="match status" value="1"/>
</dbReference>
<dbReference type="InterPro" id="IPR006913">
    <property type="entry name" value="CENP-V/GFA"/>
</dbReference>
<keyword evidence="3" id="KW-0862">Zinc</keyword>
<keyword evidence="6" id="KW-1185">Reference proteome</keyword>
<evidence type="ECO:0000313" key="6">
    <source>
        <dbReference type="Proteomes" id="UP000321726"/>
    </source>
</evidence>
<evidence type="ECO:0000256" key="3">
    <source>
        <dbReference type="ARBA" id="ARBA00022833"/>
    </source>
</evidence>
<dbReference type="InterPro" id="IPR011057">
    <property type="entry name" value="Mss4-like_sf"/>
</dbReference>
<evidence type="ECO:0000313" key="5">
    <source>
        <dbReference type="EMBL" id="GEN23959.1"/>
    </source>
</evidence>
<organism evidence="5 6">
    <name type="scientific">Halomonas cupida</name>
    <dbReference type="NCBI Taxonomy" id="44933"/>
    <lineage>
        <taxon>Bacteria</taxon>
        <taxon>Pseudomonadati</taxon>
        <taxon>Pseudomonadota</taxon>
        <taxon>Gammaproteobacteria</taxon>
        <taxon>Oceanospirillales</taxon>
        <taxon>Halomonadaceae</taxon>
        <taxon>Halomonas</taxon>
    </lineage>
</organism>
<comment type="caution">
    <text evidence="5">The sequence shown here is derived from an EMBL/GenBank/DDBJ whole genome shotgun (WGS) entry which is preliminary data.</text>
</comment>
<accession>A0ABQ0WJA9</accession>
<dbReference type="Pfam" id="PF04828">
    <property type="entry name" value="GFA"/>
    <property type="match status" value="1"/>
</dbReference>
<evidence type="ECO:0000256" key="1">
    <source>
        <dbReference type="ARBA" id="ARBA00005495"/>
    </source>
</evidence>
<evidence type="ECO:0000259" key="4">
    <source>
        <dbReference type="PROSITE" id="PS51891"/>
    </source>
</evidence>